<feature type="compositionally biased region" description="Polar residues" evidence="1">
    <location>
        <begin position="120"/>
        <end position="135"/>
    </location>
</feature>
<organism evidence="4 5">
    <name type="scientific">Heterocephalus glaber</name>
    <name type="common">Naked mole rat</name>
    <dbReference type="NCBI Taxonomy" id="10181"/>
    <lineage>
        <taxon>Eukaryota</taxon>
        <taxon>Metazoa</taxon>
        <taxon>Chordata</taxon>
        <taxon>Craniata</taxon>
        <taxon>Vertebrata</taxon>
        <taxon>Euteleostomi</taxon>
        <taxon>Mammalia</taxon>
        <taxon>Eutheria</taxon>
        <taxon>Euarchontoglires</taxon>
        <taxon>Glires</taxon>
        <taxon>Rodentia</taxon>
        <taxon>Hystricomorpha</taxon>
        <taxon>Bathyergidae</taxon>
        <taxon>Heterocephalus</taxon>
    </lineage>
</organism>
<proteinExistence type="predicted"/>
<feature type="transmembrane region" description="Helical" evidence="2">
    <location>
        <begin position="54"/>
        <end position="78"/>
    </location>
</feature>
<reference evidence="5" key="1">
    <citation type="submission" date="2025-08" db="UniProtKB">
        <authorList>
            <consortium name="RefSeq"/>
        </authorList>
    </citation>
    <scope>IDENTIFICATION</scope>
</reference>
<evidence type="ECO:0000259" key="3">
    <source>
        <dbReference type="Pfam" id="PF15675"/>
    </source>
</evidence>
<evidence type="ECO:0000256" key="2">
    <source>
        <dbReference type="SAM" id="Phobius"/>
    </source>
</evidence>
<feature type="compositionally biased region" description="Pro residues" evidence="1">
    <location>
        <begin position="104"/>
        <end position="116"/>
    </location>
</feature>
<evidence type="ECO:0000313" key="4">
    <source>
        <dbReference type="Proteomes" id="UP000694906"/>
    </source>
</evidence>
<dbReference type="InterPro" id="IPR031379">
    <property type="entry name" value="CLLAC"/>
</dbReference>
<gene>
    <name evidence="5" type="primary">LOC110344633</name>
</gene>
<dbReference type="GO" id="GO:0005794">
    <property type="term" value="C:Golgi apparatus"/>
    <property type="evidence" value="ECO:0007669"/>
    <property type="project" value="TreeGrafter"/>
</dbReference>
<dbReference type="Pfam" id="PF15675">
    <property type="entry name" value="CLLAC"/>
    <property type="match status" value="1"/>
</dbReference>
<dbReference type="InterPro" id="IPR053297">
    <property type="entry name" value="Dynactin-associated"/>
</dbReference>
<feature type="domain" description="CLLAC-motif containing" evidence="3">
    <location>
        <begin position="51"/>
        <end position="78"/>
    </location>
</feature>
<keyword evidence="2" id="KW-0812">Transmembrane</keyword>
<dbReference type="PANTHER" id="PTHR35349">
    <property type="entry name" value="DYNACTIN-ASSOCIATED PROTEIN"/>
    <property type="match status" value="1"/>
</dbReference>
<feature type="region of interest" description="Disordered" evidence="1">
    <location>
        <begin position="95"/>
        <end position="135"/>
    </location>
</feature>
<name>A0AAX6RC26_HETGA</name>
<evidence type="ECO:0000313" key="5">
    <source>
        <dbReference type="RefSeq" id="XP_021094916.1"/>
    </source>
</evidence>
<dbReference type="GO" id="GO:0005886">
    <property type="term" value="C:plasma membrane"/>
    <property type="evidence" value="ECO:0007669"/>
    <property type="project" value="TreeGrafter"/>
</dbReference>
<sequence>MTRKQEEYVVNVEQNVAEMCPRNPYCSNEEMQCGCRLHNVIIQPQMATGKPWSLWKMSLVCLLACLIASAIAVLVLYFGHFGKPTSNTTIIIHADGKSSQDPGVPAPTTPPAPSIPTGPQSIMPSTLTASQSTPTSVPTASLEMTISITTTPTVHEVIIDEDYEEA</sequence>
<dbReference type="GeneID" id="110344633"/>
<dbReference type="Proteomes" id="UP000694906">
    <property type="component" value="Unplaced"/>
</dbReference>
<dbReference type="AlphaFoldDB" id="A0AAX6RC26"/>
<evidence type="ECO:0000256" key="1">
    <source>
        <dbReference type="SAM" id="MobiDB-lite"/>
    </source>
</evidence>
<keyword evidence="2" id="KW-1133">Transmembrane helix</keyword>
<dbReference type="RefSeq" id="XP_021094916.1">
    <property type="nucleotide sequence ID" value="XM_021239257.1"/>
</dbReference>
<keyword evidence="4" id="KW-1185">Reference proteome</keyword>
<protein>
    <submittedName>
        <fullName evidence="5">Dynactin-associated protein-like</fullName>
    </submittedName>
</protein>
<keyword evidence="2" id="KW-0472">Membrane</keyword>
<accession>A0AAX6RC26</accession>
<dbReference type="PANTHER" id="PTHR35349:SF5">
    <property type="entry name" value="DYNACTIN ASSOCIATED PROTEIN"/>
    <property type="match status" value="1"/>
</dbReference>